<dbReference type="EMBL" id="JAWJWE010000062">
    <property type="protein sequence ID" value="KAK6616771.1"/>
    <property type="molecule type" value="Genomic_DNA"/>
</dbReference>
<sequence length="84" mass="9559">VLTVKDQQIWLTQREKPIVGPDAVPNFHLSGYSMDVTVFRNFLNDTGQEADFAWRSFLRSDSLEVMTDVVSNVHTAVLRSSSWT</sequence>
<gene>
    <name evidence="1" type="ORF">RUM43_015120</name>
</gene>
<feature type="non-terminal residue" evidence="1">
    <location>
        <position position="1"/>
    </location>
</feature>
<proteinExistence type="predicted"/>
<evidence type="ECO:0000313" key="2">
    <source>
        <dbReference type="Proteomes" id="UP001372834"/>
    </source>
</evidence>
<accession>A0AAN8NPT5</accession>
<organism evidence="1 2">
    <name type="scientific">Polyplax serrata</name>
    <name type="common">Common mouse louse</name>
    <dbReference type="NCBI Taxonomy" id="468196"/>
    <lineage>
        <taxon>Eukaryota</taxon>
        <taxon>Metazoa</taxon>
        <taxon>Ecdysozoa</taxon>
        <taxon>Arthropoda</taxon>
        <taxon>Hexapoda</taxon>
        <taxon>Insecta</taxon>
        <taxon>Pterygota</taxon>
        <taxon>Neoptera</taxon>
        <taxon>Paraneoptera</taxon>
        <taxon>Psocodea</taxon>
        <taxon>Troctomorpha</taxon>
        <taxon>Phthiraptera</taxon>
        <taxon>Anoplura</taxon>
        <taxon>Polyplacidae</taxon>
        <taxon>Polyplax</taxon>
    </lineage>
</organism>
<protein>
    <submittedName>
        <fullName evidence="1">Uncharacterized protein</fullName>
    </submittedName>
</protein>
<comment type="caution">
    <text evidence="1">The sequence shown here is derived from an EMBL/GenBank/DDBJ whole genome shotgun (WGS) entry which is preliminary data.</text>
</comment>
<reference evidence="1 2" key="1">
    <citation type="submission" date="2023-10" db="EMBL/GenBank/DDBJ databases">
        <title>Genomes of two closely related lineages of the louse Polyplax serrata with different host specificities.</title>
        <authorList>
            <person name="Martinu J."/>
            <person name="Tarabai H."/>
            <person name="Stefka J."/>
            <person name="Hypsa V."/>
        </authorList>
    </citation>
    <scope>NUCLEOTIDE SEQUENCE [LARGE SCALE GENOMIC DNA]</scope>
    <source>
        <strain evidence="1">HR10_N</strain>
    </source>
</reference>
<evidence type="ECO:0000313" key="1">
    <source>
        <dbReference type="EMBL" id="KAK6616771.1"/>
    </source>
</evidence>
<dbReference type="AlphaFoldDB" id="A0AAN8NPT5"/>
<dbReference type="Proteomes" id="UP001372834">
    <property type="component" value="Unassembled WGS sequence"/>
</dbReference>
<name>A0AAN8NPT5_POLSC</name>